<protein>
    <recommendedName>
        <fullName evidence="1">AbiEi antitoxin N-terminal domain-containing protein</fullName>
    </recommendedName>
</protein>
<keyword evidence="3" id="KW-1185">Reference proteome</keyword>
<dbReference type="RefSeq" id="WP_149469875.1">
    <property type="nucleotide sequence ID" value="NZ_QOKW01000012.1"/>
</dbReference>
<comment type="caution">
    <text evidence="2">The sequence shown here is derived from an EMBL/GenBank/DDBJ whole genome shotgun (WGS) entry which is preliminary data.</text>
</comment>
<evidence type="ECO:0000313" key="2">
    <source>
        <dbReference type="EMBL" id="KAA0679414.1"/>
    </source>
</evidence>
<sequence length="189" mass="20245">MRTAVALVIARRAQRALRLTEFEALDVPPTTLHYLVRRGRVQRGADGRYQFIEGAPLPLETALWMAVCANGAAVGAERFTQAGITRSTLLHLTREGMLERAGDGYAASPRLLESTRVPPVPESGAPPDRRTAALALADGAPGPLRLRDFMRSGIPASTVYRLVSSGALCQVGRGRYARPPGGGHQHAEA</sequence>
<organism evidence="2 3">
    <name type="scientific">Roseomonas genomospecies 6</name>
    <dbReference type="NCBI Taxonomy" id="214106"/>
    <lineage>
        <taxon>Bacteria</taxon>
        <taxon>Pseudomonadati</taxon>
        <taxon>Pseudomonadota</taxon>
        <taxon>Alphaproteobacteria</taxon>
        <taxon>Acetobacterales</taxon>
        <taxon>Roseomonadaceae</taxon>
        <taxon>Roseomonas</taxon>
    </lineage>
</organism>
<gene>
    <name evidence="2" type="ORF">DS843_15825</name>
</gene>
<dbReference type="Proteomes" id="UP000480854">
    <property type="component" value="Unassembled WGS sequence"/>
</dbReference>
<evidence type="ECO:0000259" key="1">
    <source>
        <dbReference type="Pfam" id="PF13338"/>
    </source>
</evidence>
<evidence type="ECO:0000313" key="3">
    <source>
        <dbReference type="Proteomes" id="UP000480854"/>
    </source>
</evidence>
<proteinExistence type="predicted"/>
<reference evidence="2 3" key="1">
    <citation type="submission" date="2018-07" db="EMBL/GenBank/DDBJ databases">
        <title>Genome sequence of Azospirillum sp. ATCC 49961.</title>
        <authorList>
            <person name="Sant'Anna F.H."/>
            <person name="Baldani J.I."/>
            <person name="Zilli J.E."/>
            <person name="Reis V.M."/>
            <person name="Hartmann A."/>
            <person name="Cruz L."/>
            <person name="de Souza E.M."/>
            <person name="de Oliveira Pedrosa F."/>
            <person name="Passaglia L.M.P."/>
        </authorList>
    </citation>
    <scope>NUCLEOTIDE SEQUENCE [LARGE SCALE GENOMIC DNA]</scope>
    <source>
        <strain evidence="2 3">ATCC 49961</strain>
    </source>
</reference>
<accession>A0A9W7TYB8</accession>
<dbReference type="EMBL" id="QOKW01000012">
    <property type="protein sequence ID" value="KAA0679414.1"/>
    <property type="molecule type" value="Genomic_DNA"/>
</dbReference>
<name>A0A9W7TYB8_9PROT</name>
<dbReference type="Pfam" id="PF13338">
    <property type="entry name" value="AbiEi_4"/>
    <property type="match status" value="1"/>
</dbReference>
<feature type="domain" description="AbiEi antitoxin N-terminal" evidence="1">
    <location>
        <begin position="134"/>
        <end position="179"/>
    </location>
</feature>
<dbReference type="AlphaFoldDB" id="A0A9W7TYB8"/>
<dbReference type="InterPro" id="IPR025159">
    <property type="entry name" value="AbiEi_N"/>
</dbReference>